<dbReference type="GO" id="GO:0005634">
    <property type="term" value="C:nucleus"/>
    <property type="evidence" value="ECO:0007669"/>
    <property type="project" value="TreeGrafter"/>
</dbReference>
<protein>
    <recommendedName>
        <fullName evidence="1">phosphatidylinositol-3,4,5-trisphosphate 3-phosphatase</fullName>
        <ecNumber evidence="1">3.1.3.67</ecNumber>
    </recommendedName>
</protein>
<dbReference type="PANTHER" id="PTHR12305:SF81">
    <property type="entry name" value="PHOSPHATIDYLINOSITOL 3,4,5-TRISPHOSPHATE 3-PHOSPHATASE AND DUAL-SPECIFICITY PROTEIN PHOSPHATASE PTEN"/>
    <property type="match status" value="1"/>
</dbReference>
<dbReference type="GO" id="GO:0051896">
    <property type="term" value="P:regulation of phosphatidylinositol 3-kinase/protein kinase B signal transduction"/>
    <property type="evidence" value="ECO:0007669"/>
    <property type="project" value="TreeGrafter"/>
</dbReference>
<gene>
    <name evidence="6" type="ORF">HGUI_03332</name>
</gene>
<keyword evidence="3" id="KW-0904">Protein phosphatase</keyword>
<dbReference type="PROSITE" id="PS51181">
    <property type="entry name" value="PPASE_TENSIN"/>
    <property type="match status" value="1"/>
</dbReference>
<dbReference type="PROSITE" id="PS50056">
    <property type="entry name" value="TYR_PHOSPHATASE_2"/>
    <property type="match status" value="1"/>
</dbReference>
<feature type="domain" description="Tyrosine specific protein phosphatases" evidence="4">
    <location>
        <begin position="216"/>
        <end position="275"/>
    </location>
</feature>
<dbReference type="InterPro" id="IPR029023">
    <property type="entry name" value="Tensin_phosphatase"/>
</dbReference>
<dbReference type="SMART" id="SM00195">
    <property type="entry name" value="DSPc"/>
    <property type="match status" value="1"/>
</dbReference>
<dbReference type="InterPro" id="IPR020422">
    <property type="entry name" value="TYR_PHOSPHATASE_DUAL_dom"/>
</dbReference>
<dbReference type="CDD" id="cd14497">
    <property type="entry name" value="PTP_PTEN-like"/>
    <property type="match status" value="1"/>
</dbReference>
<evidence type="ECO:0000313" key="6">
    <source>
        <dbReference type="EMBL" id="SGZ41132.1"/>
    </source>
</evidence>
<dbReference type="GO" id="GO:0016314">
    <property type="term" value="F:phosphatidylinositol-3,4,5-trisphosphate 3-phosphatase activity"/>
    <property type="evidence" value="ECO:0007669"/>
    <property type="project" value="UniProtKB-EC"/>
</dbReference>
<dbReference type="InterPro" id="IPR000387">
    <property type="entry name" value="Tyr_Pase_dom"/>
</dbReference>
<accession>A0A1L0B5N4</accession>
<organism evidence="6 7">
    <name type="scientific">Hanseniaspora guilliermondii</name>
    <dbReference type="NCBI Taxonomy" id="56406"/>
    <lineage>
        <taxon>Eukaryota</taxon>
        <taxon>Fungi</taxon>
        <taxon>Dikarya</taxon>
        <taxon>Ascomycota</taxon>
        <taxon>Saccharomycotina</taxon>
        <taxon>Saccharomycetes</taxon>
        <taxon>Saccharomycodales</taxon>
        <taxon>Saccharomycodaceae</taxon>
        <taxon>Hanseniaspora</taxon>
    </lineage>
</organism>
<dbReference type="GO" id="GO:0046856">
    <property type="term" value="P:phosphatidylinositol dephosphorylation"/>
    <property type="evidence" value="ECO:0007669"/>
    <property type="project" value="TreeGrafter"/>
</dbReference>
<name>A0A1L0B5N4_9ASCO</name>
<dbReference type="InterPro" id="IPR000340">
    <property type="entry name" value="Dual-sp_phosphatase_cat-dom"/>
</dbReference>
<dbReference type="GO" id="GO:0043491">
    <property type="term" value="P:phosphatidylinositol 3-kinase/protein kinase B signal transduction"/>
    <property type="evidence" value="ECO:0007669"/>
    <property type="project" value="TreeGrafter"/>
</dbReference>
<dbReference type="InterPro" id="IPR029021">
    <property type="entry name" value="Prot-tyrosine_phosphatase-like"/>
</dbReference>
<sequence length="474" mass="54576">MCYYVDLMVKATENTIKKVAYIPMNNNYKTDTNNKGSTRDMDNQLDDSLEITSERIYGDFNSTDNDLKDIKLDVSYITPNIIVCSYPIFFSNDNFYMNNTLVYKKFYRNNLKELVEYLNKKIGRNNWKIFNLKAEFNINEDYTENDLFNILNDTNNQTESPTKMLLSKILSDNNNDVLSSKTMLKVAMNKDAKPDVYPNLPLLRCGWLDHCPPPLSHLIEIIDTLCEYIKLDSNNVAVIHCKMGKGRSGCLVVGYLMKAHSMSLSKALEVFKTTRFNYGLVQGVTIKSQLRYLNYYSHLLENDINYNDNNNEYFIENIVIHKTHQKSLAWLSNDIESAKDYYFEVTIVSYNDTLKDLNLLYSLNVVDALEKDCFVINTKSLLIQNNDIKVTVTLKPNNTSLLRTIGTKILEKTVGMSSSFWININAESVIRKSTEFVVAIPFEECDHLSDKIGLMSKNINIVNLFESIDIKITC</sequence>
<evidence type="ECO:0000256" key="1">
    <source>
        <dbReference type="ARBA" id="ARBA00013015"/>
    </source>
</evidence>
<dbReference type="GO" id="GO:0004725">
    <property type="term" value="F:protein tyrosine phosphatase activity"/>
    <property type="evidence" value="ECO:0007669"/>
    <property type="project" value="TreeGrafter"/>
</dbReference>
<dbReference type="OrthoDB" id="16692at2759"/>
<dbReference type="VEuPathDB" id="FungiDB:HGUI_03332"/>
<dbReference type="GO" id="GO:0042995">
    <property type="term" value="C:cell projection"/>
    <property type="evidence" value="ECO:0007669"/>
    <property type="project" value="TreeGrafter"/>
</dbReference>
<evidence type="ECO:0000256" key="2">
    <source>
        <dbReference type="ARBA" id="ARBA00022801"/>
    </source>
</evidence>
<dbReference type="GO" id="GO:0005886">
    <property type="term" value="C:plasma membrane"/>
    <property type="evidence" value="ECO:0007669"/>
    <property type="project" value="TreeGrafter"/>
</dbReference>
<feature type="domain" description="Phosphatase tensin-type" evidence="5">
    <location>
        <begin position="63"/>
        <end position="303"/>
    </location>
</feature>
<dbReference type="PROSITE" id="PS00383">
    <property type="entry name" value="TYR_PHOSPHATASE_1"/>
    <property type="match status" value="1"/>
</dbReference>
<keyword evidence="2" id="KW-0378">Hydrolase</keyword>
<evidence type="ECO:0000313" key="7">
    <source>
        <dbReference type="Proteomes" id="UP000183365"/>
    </source>
</evidence>
<dbReference type="PANTHER" id="PTHR12305">
    <property type="entry name" value="PHOSPHATASE WITH HOMOLOGY TO TENSIN"/>
    <property type="match status" value="1"/>
</dbReference>
<dbReference type="InterPro" id="IPR016130">
    <property type="entry name" value="Tyr_Pase_AS"/>
</dbReference>
<dbReference type="Proteomes" id="UP000183365">
    <property type="component" value="Unassembled WGS sequence"/>
</dbReference>
<dbReference type="SUPFAM" id="SSF52799">
    <property type="entry name" value="(Phosphotyrosine protein) phosphatases II"/>
    <property type="match status" value="1"/>
</dbReference>
<evidence type="ECO:0000256" key="3">
    <source>
        <dbReference type="ARBA" id="ARBA00022912"/>
    </source>
</evidence>
<dbReference type="Gene3D" id="3.90.190.10">
    <property type="entry name" value="Protein tyrosine phosphatase superfamily"/>
    <property type="match status" value="1"/>
</dbReference>
<dbReference type="GO" id="GO:0005829">
    <property type="term" value="C:cytosol"/>
    <property type="evidence" value="ECO:0007669"/>
    <property type="project" value="TreeGrafter"/>
</dbReference>
<evidence type="ECO:0000259" key="5">
    <source>
        <dbReference type="PROSITE" id="PS51181"/>
    </source>
</evidence>
<dbReference type="AlphaFoldDB" id="A0A1L0B5N4"/>
<dbReference type="InterPro" id="IPR051281">
    <property type="entry name" value="Dual-spec_lipid-protein_phosph"/>
</dbReference>
<proteinExistence type="predicted"/>
<dbReference type="Pfam" id="PF00782">
    <property type="entry name" value="DSPc"/>
    <property type="match status" value="1"/>
</dbReference>
<keyword evidence="7" id="KW-1185">Reference proteome</keyword>
<reference evidence="7" key="1">
    <citation type="submission" date="2016-11" db="EMBL/GenBank/DDBJ databases">
        <authorList>
            <person name="Guldener U."/>
        </authorList>
    </citation>
    <scope>NUCLEOTIDE SEQUENCE [LARGE SCALE GENOMIC DNA]</scope>
</reference>
<evidence type="ECO:0000259" key="4">
    <source>
        <dbReference type="PROSITE" id="PS50056"/>
    </source>
</evidence>
<dbReference type="EC" id="3.1.3.67" evidence="1"/>
<dbReference type="EMBL" id="FQNF01000080">
    <property type="protein sequence ID" value="SGZ41132.1"/>
    <property type="molecule type" value="Genomic_DNA"/>
</dbReference>